<keyword evidence="7" id="KW-0378">Hydrolase</keyword>
<dbReference type="Pfam" id="PF17862">
    <property type="entry name" value="AAA_lid_3"/>
    <property type="match status" value="1"/>
</dbReference>
<protein>
    <submittedName>
        <fullName evidence="7">P-loop containing nucleoside triphosphate hydrolase protein</fullName>
    </submittedName>
</protein>
<dbReference type="SMART" id="SM00382">
    <property type="entry name" value="AAA"/>
    <property type="match status" value="1"/>
</dbReference>
<dbReference type="GO" id="GO:0005524">
    <property type="term" value="F:ATP binding"/>
    <property type="evidence" value="ECO:0007669"/>
    <property type="project" value="UniProtKB-KW"/>
</dbReference>
<dbReference type="PANTHER" id="PTHR45644:SF56">
    <property type="entry name" value="AAA ATPASE, PUTATIVE (AFU_ORTHOLOGUE AFUA_2G12920)-RELATED"/>
    <property type="match status" value="1"/>
</dbReference>
<dbReference type="PANTHER" id="PTHR45644">
    <property type="entry name" value="AAA ATPASE, PUTATIVE (AFU_ORTHOLOGUE AFUA_2G12920)-RELATED-RELATED"/>
    <property type="match status" value="1"/>
</dbReference>
<dbReference type="Gene3D" id="6.10.20.150">
    <property type="match status" value="1"/>
</dbReference>
<evidence type="ECO:0000256" key="2">
    <source>
        <dbReference type="ARBA" id="ARBA00022741"/>
    </source>
</evidence>
<comment type="subcellular location">
    <subcellularLocation>
        <location evidence="1">Mitochondrion outer membrane</location>
        <topology evidence="1">Single-pass membrane protein</topology>
    </subcellularLocation>
</comment>
<dbReference type="SUPFAM" id="SSF52540">
    <property type="entry name" value="P-loop containing nucleoside triphosphate hydrolases"/>
    <property type="match status" value="1"/>
</dbReference>
<dbReference type="InterPro" id="IPR027417">
    <property type="entry name" value="P-loop_NTPase"/>
</dbReference>
<evidence type="ECO:0000259" key="6">
    <source>
        <dbReference type="SMART" id="SM00382"/>
    </source>
</evidence>
<evidence type="ECO:0000256" key="5">
    <source>
        <dbReference type="SAM" id="MobiDB-lite"/>
    </source>
</evidence>
<dbReference type="InterPro" id="IPR010730">
    <property type="entry name" value="HET"/>
</dbReference>
<evidence type="ECO:0000256" key="3">
    <source>
        <dbReference type="ARBA" id="ARBA00022787"/>
    </source>
</evidence>
<dbReference type="InterPro" id="IPR003959">
    <property type="entry name" value="ATPase_AAA_core"/>
</dbReference>
<dbReference type="GO" id="GO:0005741">
    <property type="term" value="C:mitochondrial outer membrane"/>
    <property type="evidence" value="ECO:0007669"/>
    <property type="project" value="UniProtKB-SubCell"/>
</dbReference>
<keyword evidence="3" id="KW-1000">Mitochondrion outer membrane</keyword>
<evidence type="ECO:0000313" key="7">
    <source>
        <dbReference type="EMBL" id="KAH7357987.1"/>
    </source>
</evidence>
<dbReference type="AlphaFoldDB" id="A0A8K0TAF1"/>
<dbReference type="OrthoDB" id="4835103at2759"/>
<dbReference type="Proteomes" id="UP000813385">
    <property type="component" value="Unassembled WGS sequence"/>
</dbReference>
<keyword evidence="3" id="KW-0472">Membrane</keyword>
<keyword evidence="3" id="KW-0496">Mitochondrion</keyword>
<keyword evidence="4" id="KW-0067">ATP-binding</keyword>
<feature type="region of interest" description="Disordered" evidence="5">
    <location>
        <begin position="326"/>
        <end position="346"/>
    </location>
</feature>
<comment type="caution">
    <text evidence="7">The sequence shown here is derived from an EMBL/GenBank/DDBJ whole genome shotgun (WGS) entry which is preliminary data.</text>
</comment>
<keyword evidence="2" id="KW-0547">Nucleotide-binding</keyword>
<name>A0A8K0TAF1_9PEZI</name>
<reference evidence="7" key="1">
    <citation type="journal article" date="2021" name="Nat. Commun.">
        <title>Genetic determinants of endophytism in the Arabidopsis root mycobiome.</title>
        <authorList>
            <person name="Mesny F."/>
            <person name="Miyauchi S."/>
            <person name="Thiergart T."/>
            <person name="Pickel B."/>
            <person name="Atanasova L."/>
            <person name="Karlsson M."/>
            <person name="Huettel B."/>
            <person name="Barry K.W."/>
            <person name="Haridas S."/>
            <person name="Chen C."/>
            <person name="Bauer D."/>
            <person name="Andreopoulos W."/>
            <person name="Pangilinan J."/>
            <person name="LaButti K."/>
            <person name="Riley R."/>
            <person name="Lipzen A."/>
            <person name="Clum A."/>
            <person name="Drula E."/>
            <person name="Henrissat B."/>
            <person name="Kohler A."/>
            <person name="Grigoriev I.V."/>
            <person name="Martin F.M."/>
            <person name="Hacquard S."/>
        </authorList>
    </citation>
    <scope>NUCLEOTIDE SEQUENCE</scope>
    <source>
        <strain evidence="7">MPI-CAGE-AT-0016</strain>
    </source>
</reference>
<evidence type="ECO:0000313" key="8">
    <source>
        <dbReference type="Proteomes" id="UP000813385"/>
    </source>
</evidence>
<accession>A0A8K0TAF1</accession>
<dbReference type="InterPro" id="IPR041569">
    <property type="entry name" value="AAA_lid_3"/>
</dbReference>
<dbReference type="InterPro" id="IPR051701">
    <property type="entry name" value="Mito_OM_Translocase_MSP1"/>
</dbReference>
<dbReference type="InterPro" id="IPR003593">
    <property type="entry name" value="AAA+_ATPase"/>
</dbReference>
<dbReference type="Gene3D" id="3.40.50.300">
    <property type="entry name" value="P-loop containing nucleotide triphosphate hydrolases"/>
    <property type="match status" value="1"/>
</dbReference>
<proteinExistence type="predicted"/>
<dbReference type="Pfam" id="PF00004">
    <property type="entry name" value="AAA"/>
    <property type="match status" value="1"/>
</dbReference>
<evidence type="ECO:0000256" key="4">
    <source>
        <dbReference type="ARBA" id="ARBA00022840"/>
    </source>
</evidence>
<gene>
    <name evidence="7" type="ORF">B0T11DRAFT_98516</name>
</gene>
<feature type="domain" description="AAA+ ATPase" evidence="6">
    <location>
        <begin position="52"/>
        <end position="191"/>
    </location>
</feature>
<keyword evidence="8" id="KW-1185">Reference proteome</keyword>
<sequence length="636" mass="70206">MLPLVVSPVTSKDARDSIAVDEETVKAVKRVLEHHQNPNSLGSSYGILQQQHTGGVLLYGPPGTGKTLLARMLASTTQSIIISATAADIQSQYCGQTPKVVKALFNLARRISPSIVFIDEADSLFGARSANDSRGSGSFYRETITQLLTEMDGFSNSKNNPLVILATNLPTLLDPAVLRRVPNITYMGPPTLALREKIFWIMLEGEILDPGLNVPRLAQMTPGYSGSDIKSLCFKAALMCDKFVESGEDKGKRLLTWPLFEQVLTGTAGANRSAANSVSRPLRDFAAKHDPTGFRRMKKDYAELESSQVQLGRAAYAKLAAGSADSNEGMHLNTDTSGEGSPRSGLSDLLLTSTKSFTTSHDDSKLLYAPLPMNSKKIRLLTLHPSTDKNAQVTGDLTVVCLEDYTQAYRDFRARLPEGPGHESETDRGLTRHFMWNLVNRDPRKLAEPEFTETAREVAPDPSLYEFCDRPLEQLKGLVDRYSWGDFLALSYVWGDPTKRQKILVNGVPFGVGDNLHAALLRLRSSYEVSERGLKVWIDAICINQDDLIERSVEVQKMQLIYTDALAVRGWLGRSHEPHLMAILSELRDLWDFAAASLHKEETPCPLQAIRDLHNRSAISTMSSKPLNPTKVIVSP</sequence>
<dbReference type="CDD" id="cd19481">
    <property type="entry name" value="RecA-like_protease"/>
    <property type="match status" value="1"/>
</dbReference>
<dbReference type="EMBL" id="JAGPXD010000004">
    <property type="protein sequence ID" value="KAH7357987.1"/>
    <property type="molecule type" value="Genomic_DNA"/>
</dbReference>
<dbReference type="GO" id="GO:0016887">
    <property type="term" value="F:ATP hydrolysis activity"/>
    <property type="evidence" value="ECO:0007669"/>
    <property type="project" value="InterPro"/>
</dbReference>
<dbReference type="Pfam" id="PF06985">
    <property type="entry name" value="HET"/>
    <property type="match status" value="1"/>
</dbReference>
<evidence type="ECO:0000256" key="1">
    <source>
        <dbReference type="ARBA" id="ARBA00004572"/>
    </source>
</evidence>
<organism evidence="7 8">
    <name type="scientific">Plectosphaerella cucumerina</name>
    <dbReference type="NCBI Taxonomy" id="40658"/>
    <lineage>
        <taxon>Eukaryota</taxon>
        <taxon>Fungi</taxon>
        <taxon>Dikarya</taxon>
        <taxon>Ascomycota</taxon>
        <taxon>Pezizomycotina</taxon>
        <taxon>Sordariomycetes</taxon>
        <taxon>Hypocreomycetidae</taxon>
        <taxon>Glomerellales</taxon>
        <taxon>Plectosphaerellaceae</taxon>
        <taxon>Plectosphaerella</taxon>
    </lineage>
</organism>